<dbReference type="AlphaFoldDB" id="A0A150HS00"/>
<dbReference type="EMBL" id="JRUE01000149">
    <property type="protein sequence ID" value="KXZ69254.1"/>
    <property type="molecule type" value="Genomic_DNA"/>
</dbReference>
<dbReference type="Proteomes" id="UP000075680">
    <property type="component" value="Unassembled WGS sequence"/>
</dbReference>
<proteinExistence type="predicted"/>
<organism evidence="1 2">
    <name type="scientific">Acinetobacter venetianus</name>
    <dbReference type="NCBI Taxonomy" id="52133"/>
    <lineage>
        <taxon>Bacteria</taxon>
        <taxon>Pseudomonadati</taxon>
        <taxon>Pseudomonadota</taxon>
        <taxon>Gammaproteobacteria</taxon>
        <taxon>Moraxellales</taxon>
        <taxon>Moraxellaceae</taxon>
        <taxon>Acinetobacter</taxon>
    </lineage>
</organism>
<evidence type="ECO:0000313" key="2">
    <source>
        <dbReference type="Proteomes" id="UP000075680"/>
    </source>
</evidence>
<reference evidence="1 2" key="1">
    <citation type="journal article" date="2016" name="Sci. Rep.">
        <title>Genomic and phenotypic characterization of the species Acinetobacter venetianus.</title>
        <authorList>
            <person name="Fondi M."/>
            <person name="Maida I."/>
            <person name="Perrin E."/>
            <person name="Orlandini V."/>
            <person name="La Torre L."/>
            <person name="Bosi E."/>
            <person name="Negroni A."/>
            <person name="Zanaroli G."/>
            <person name="Fava F."/>
            <person name="Decorosi F."/>
            <person name="Giovannetti L."/>
            <person name="Viti C."/>
            <person name="Vaneechoutte M."/>
            <person name="Dijkshoorn L."/>
            <person name="Fani R."/>
        </authorList>
    </citation>
    <scope>NUCLEOTIDE SEQUENCE [LARGE SCALE GENOMIC DNA]</scope>
    <source>
        <strain evidence="1 2">LUH5627</strain>
    </source>
</reference>
<comment type="caution">
    <text evidence="1">The sequence shown here is derived from an EMBL/GenBank/DDBJ whole genome shotgun (WGS) entry which is preliminary data.</text>
</comment>
<evidence type="ECO:0000313" key="1">
    <source>
        <dbReference type="EMBL" id="KXZ69254.1"/>
    </source>
</evidence>
<sequence>MDILQVKDFSAVMGYTEAILEMDEWVNTRPYFYIIKDHYLVDQAIRLEYIIIQ</sequence>
<dbReference type="RefSeq" id="WP_007482405.1">
    <property type="nucleotide sequence ID" value="NZ_CAXGOK010000041.1"/>
</dbReference>
<dbReference type="PATRIC" id="fig|52133.18.peg.1689"/>
<accession>A0A150HS00</accession>
<name>A0A150HS00_9GAMM</name>
<protein>
    <submittedName>
        <fullName evidence="1">Uncharacterized protein</fullName>
    </submittedName>
</protein>
<gene>
    <name evidence="1" type="ORF">AVENLUH5627_01626</name>
</gene>